<proteinExistence type="predicted"/>
<evidence type="ECO:0000313" key="1">
    <source>
        <dbReference type="EMBL" id="ACZ43881.1"/>
    </source>
</evidence>
<reference evidence="2" key="1">
    <citation type="submission" date="2009-10" db="EMBL/GenBank/DDBJ databases">
        <authorList>
            <person name="Martin F."/>
            <person name="Radmer L."/>
            <person name="Hamilton J."/>
            <person name="Buell C.R."/>
        </authorList>
    </citation>
    <scope>NUCLEOTIDE SEQUENCE</scope>
</reference>
<protein>
    <submittedName>
        <fullName evidence="1">Orf32</fullName>
    </submittedName>
</protein>
<dbReference type="EMBL" id="GU138663">
    <property type="protein sequence ID" value="ACZ44463.1"/>
    <property type="molecule type" value="Genomic_DNA"/>
</dbReference>
<dbReference type="GeneID" id="9385259"/>
<dbReference type="RefSeq" id="YP_003734846.1">
    <property type="nucleotide sequence ID" value="NC_014280.1"/>
</dbReference>
<reference evidence="1" key="2">
    <citation type="journal article" date="2010" name="Genome Biol.">
        <title>Genome sequence of the necrotrophic plant pathogen Pythium ultimum reveals original pathogenicity mechanisms and effector repertoire.</title>
        <authorList>
            <person name="Levesque C.A."/>
            <person name="Brouwer H."/>
            <person name="Cano L."/>
            <person name="Hamilton J.P."/>
            <person name="Holt C."/>
            <person name="Huitema E."/>
            <person name="Raffaele S."/>
            <person name="Robideau G.P."/>
            <person name="Thines M."/>
            <person name="Win J."/>
            <person name="Zerillo M.M."/>
            <person name="Beakes G.W."/>
            <person name="Boore J.L."/>
            <person name="Busam D."/>
            <person name="Dumas B."/>
            <person name="Ferriera S."/>
            <person name="Fuerstenberg S.I."/>
            <person name="Gachon C.M."/>
            <person name="Gaulin E."/>
            <person name="Govers F."/>
            <person name="Grenville-Briggs L."/>
            <person name="Horner N."/>
            <person name="Hostetler J."/>
            <person name="Jiang R.H."/>
            <person name="Johnson J."/>
            <person name="Krajaejun T."/>
            <person name="Lin H."/>
            <person name="Meijer H.J."/>
            <person name="Moore B."/>
            <person name="Morris P."/>
            <person name="Phuntmart V."/>
            <person name="Puiu D."/>
            <person name="Shetty J."/>
            <person name="Stajich J.E."/>
            <person name="Tripathy S."/>
            <person name="Wawra S."/>
            <person name="van West P."/>
            <person name="Whitty B.R."/>
            <person name="Coutinho P.M."/>
            <person name="Henrissat B."/>
            <person name="Martin F."/>
            <person name="Thomas P.D."/>
            <person name="Tyler B.M."/>
            <person name="De Vries R.P."/>
            <person name="Kamoun S."/>
            <person name="Yandell M."/>
            <person name="Tisserat N."/>
            <person name="Buell C.R."/>
        </authorList>
    </citation>
    <scope>NUCLEOTIDE SEQUENCE</scope>
</reference>
<name>D8WJ99_GLOUL</name>
<sequence length="32" mass="3859">MFFKIIGTLIIILLLFSDIKNIKNKIKQYFNK</sequence>
<accession>D8WJ99</accession>
<gene>
    <name evidence="1" type="primary">orf32</name>
</gene>
<dbReference type="EMBL" id="GU138662">
    <property type="protein sequence ID" value="ACZ43881.1"/>
    <property type="molecule type" value="Genomic_DNA"/>
</dbReference>
<organism evidence="1">
    <name type="scientific">Globisporangium ultimum</name>
    <name type="common">Pythium ultimum</name>
    <dbReference type="NCBI Taxonomy" id="2052682"/>
    <lineage>
        <taxon>Eukaryota</taxon>
        <taxon>Sar</taxon>
        <taxon>Stramenopiles</taxon>
        <taxon>Oomycota</taxon>
        <taxon>Peronosporomycetes</taxon>
        <taxon>Pythiales</taxon>
        <taxon>Pythiaceae</taxon>
        <taxon>Globisporangium</taxon>
    </lineage>
</organism>
<evidence type="ECO:0000313" key="2">
    <source>
        <dbReference type="EMBL" id="ACZ44463.1"/>
    </source>
</evidence>
<dbReference type="AlphaFoldDB" id="D8WJ99"/>
<geneLocation type="mitochondrion" evidence="1"/>
<keyword evidence="1" id="KW-0496">Mitochondrion</keyword>